<dbReference type="EMBL" id="CP042997">
    <property type="protein sequence ID" value="QEH39141.1"/>
    <property type="molecule type" value="Genomic_DNA"/>
</dbReference>
<gene>
    <name evidence="1" type="ORF">OJF2_77530</name>
</gene>
<keyword evidence="2" id="KW-1185">Reference proteome</keyword>
<dbReference type="AlphaFoldDB" id="A0A5B9WGK7"/>
<organism evidence="1 2">
    <name type="scientific">Aquisphaera giovannonii</name>
    <dbReference type="NCBI Taxonomy" id="406548"/>
    <lineage>
        <taxon>Bacteria</taxon>
        <taxon>Pseudomonadati</taxon>
        <taxon>Planctomycetota</taxon>
        <taxon>Planctomycetia</taxon>
        <taxon>Isosphaerales</taxon>
        <taxon>Isosphaeraceae</taxon>
        <taxon>Aquisphaera</taxon>
    </lineage>
</organism>
<reference evidence="1 2" key="1">
    <citation type="submission" date="2019-08" db="EMBL/GenBank/DDBJ databases">
        <title>Deep-cultivation of Planctomycetes and their phenomic and genomic characterization uncovers novel biology.</title>
        <authorList>
            <person name="Wiegand S."/>
            <person name="Jogler M."/>
            <person name="Boedeker C."/>
            <person name="Pinto D."/>
            <person name="Vollmers J."/>
            <person name="Rivas-Marin E."/>
            <person name="Kohn T."/>
            <person name="Peeters S.H."/>
            <person name="Heuer A."/>
            <person name="Rast P."/>
            <person name="Oberbeckmann S."/>
            <person name="Bunk B."/>
            <person name="Jeske O."/>
            <person name="Meyerdierks A."/>
            <person name="Storesund J.E."/>
            <person name="Kallscheuer N."/>
            <person name="Luecker S."/>
            <person name="Lage O.M."/>
            <person name="Pohl T."/>
            <person name="Merkel B.J."/>
            <person name="Hornburger P."/>
            <person name="Mueller R.-W."/>
            <person name="Bruemmer F."/>
            <person name="Labrenz M."/>
            <person name="Spormann A.M."/>
            <person name="Op den Camp H."/>
            <person name="Overmann J."/>
            <person name="Amann R."/>
            <person name="Jetten M.S.M."/>
            <person name="Mascher T."/>
            <person name="Medema M.H."/>
            <person name="Devos D.P."/>
            <person name="Kaster A.-K."/>
            <person name="Ovreas L."/>
            <person name="Rohde M."/>
            <person name="Galperin M.Y."/>
            <person name="Jogler C."/>
        </authorList>
    </citation>
    <scope>NUCLEOTIDE SEQUENCE [LARGE SCALE GENOMIC DNA]</scope>
    <source>
        <strain evidence="1 2">OJF2</strain>
    </source>
</reference>
<dbReference type="Proteomes" id="UP000324233">
    <property type="component" value="Chromosome"/>
</dbReference>
<sequence length="95" mass="10342">MSETVTLEIPDELARRAREVASATRRRFEDVVLDGLRRAVEEPDVEALPDDSLLALCDATMSPANQDALGTLLVLHREGTLSGDEAAHLDVLMAE</sequence>
<dbReference type="KEGG" id="agv:OJF2_77530"/>
<evidence type="ECO:0000313" key="1">
    <source>
        <dbReference type="EMBL" id="QEH39141.1"/>
    </source>
</evidence>
<evidence type="ECO:0008006" key="3">
    <source>
        <dbReference type="Google" id="ProtNLM"/>
    </source>
</evidence>
<name>A0A5B9WGK7_9BACT</name>
<proteinExistence type="predicted"/>
<accession>A0A5B9WGK7</accession>
<dbReference type="RefSeq" id="WP_168222300.1">
    <property type="nucleotide sequence ID" value="NZ_CP042997.1"/>
</dbReference>
<evidence type="ECO:0000313" key="2">
    <source>
        <dbReference type="Proteomes" id="UP000324233"/>
    </source>
</evidence>
<protein>
    <recommendedName>
        <fullName evidence="3">Ribbon-helix-helix protein CopG domain-containing protein</fullName>
    </recommendedName>
</protein>